<sequence>MYSSAPIHLCYRRFLITRSGTHPLRNGSFFAGSFSAFFSRSFRCNYVHTSPRNSYPSETSTPHPYSAGSRLDLQFILEAGTGFRPLSVDIVKPFEPFSSAVVLLVKPQSRNEAQAQALGLPSQFIAKITDRRFTDREEEGFPAWSLSYESSFRTTIERALEEKPWIDTVSYLYPDNEDEVAWEEPWVKELELYEARKLAHDMEVAAYQHLYSLQGTDIPRFFGTFRLSAQPPVPHHTHTLAASMFDYLEGMALEYIDSFTMDQVRPDIDIPRKDVQRASKKALQIMKRLRDLHMIHNDSHARNVLIRRDPPHNPMLIDFGLACFKPPLMSVAEWKESIQGIDEIKQMRDSLP</sequence>
<gene>
    <name evidence="2" type="ORF">Hypma_005325</name>
</gene>
<dbReference type="InParanoid" id="A0A369JWY6"/>
<dbReference type="InterPro" id="IPR002575">
    <property type="entry name" value="Aminoglycoside_PTrfase"/>
</dbReference>
<evidence type="ECO:0000259" key="1">
    <source>
        <dbReference type="PROSITE" id="PS50011"/>
    </source>
</evidence>
<name>A0A369JWY6_HYPMA</name>
<evidence type="ECO:0000313" key="2">
    <source>
        <dbReference type="EMBL" id="RDB26849.1"/>
    </source>
</evidence>
<reference evidence="2" key="1">
    <citation type="submission" date="2018-04" db="EMBL/GenBank/DDBJ databases">
        <title>Whole genome sequencing of Hypsizygus marmoreus.</title>
        <authorList>
            <person name="Choi I.-G."/>
            <person name="Min B."/>
            <person name="Kim J.-G."/>
            <person name="Kim S."/>
            <person name="Oh Y.-L."/>
            <person name="Kong W.-S."/>
            <person name="Park H."/>
            <person name="Jeong J."/>
            <person name="Song E.-S."/>
        </authorList>
    </citation>
    <scope>NUCLEOTIDE SEQUENCE [LARGE SCALE GENOMIC DNA]</scope>
    <source>
        <strain evidence="2">51987-8</strain>
    </source>
</reference>
<evidence type="ECO:0000313" key="3">
    <source>
        <dbReference type="Proteomes" id="UP000076154"/>
    </source>
</evidence>
<comment type="caution">
    <text evidence="2">The sequence shown here is derived from an EMBL/GenBank/DDBJ whole genome shotgun (WGS) entry which is preliminary data.</text>
</comment>
<proteinExistence type="predicted"/>
<keyword evidence="3" id="KW-1185">Reference proteome</keyword>
<dbReference type="Gene3D" id="1.10.510.10">
    <property type="entry name" value="Transferase(Phosphotransferase) domain 1"/>
    <property type="match status" value="1"/>
</dbReference>
<dbReference type="SUPFAM" id="SSF56112">
    <property type="entry name" value="Protein kinase-like (PK-like)"/>
    <property type="match status" value="1"/>
</dbReference>
<dbReference type="GO" id="GO:0005524">
    <property type="term" value="F:ATP binding"/>
    <property type="evidence" value="ECO:0007669"/>
    <property type="project" value="InterPro"/>
</dbReference>
<dbReference type="InterPro" id="IPR000719">
    <property type="entry name" value="Prot_kinase_dom"/>
</dbReference>
<dbReference type="AlphaFoldDB" id="A0A369JWY6"/>
<dbReference type="InterPro" id="IPR011009">
    <property type="entry name" value="Kinase-like_dom_sf"/>
</dbReference>
<feature type="domain" description="Protein kinase" evidence="1">
    <location>
        <begin position="133"/>
        <end position="352"/>
    </location>
</feature>
<dbReference type="Pfam" id="PF01636">
    <property type="entry name" value="APH"/>
    <property type="match status" value="1"/>
</dbReference>
<dbReference type="OrthoDB" id="3250851at2759"/>
<dbReference type="Proteomes" id="UP000076154">
    <property type="component" value="Unassembled WGS sequence"/>
</dbReference>
<dbReference type="PROSITE" id="PS50011">
    <property type="entry name" value="PROTEIN_KINASE_DOM"/>
    <property type="match status" value="1"/>
</dbReference>
<protein>
    <recommendedName>
        <fullName evidence="1">Protein kinase domain-containing protein</fullName>
    </recommendedName>
</protein>
<accession>A0A369JWY6</accession>
<dbReference type="EMBL" id="LUEZ02000023">
    <property type="protein sequence ID" value="RDB26849.1"/>
    <property type="molecule type" value="Genomic_DNA"/>
</dbReference>
<dbReference type="GO" id="GO:0004672">
    <property type="term" value="F:protein kinase activity"/>
    <property type="evidence" value="ECO:0007669"/>
    <property type="project" value="InterPro"/>
</dbReference>
<organism evidence="2 3">
    <name type="scientific">Hypsizygus marmoreus</name>
    <name type="common">White beech mushroom</name>
    <name type="synonym">Agaricus marmoreus</name>
    <dbReference type="NCBI Taxonomy" id="39966"/>
    <lineage>
        <taxon>Eukaryota</taxon>
        <taxon>Fungi</taxon>
        <taxon>Dikarya</taxon>
        <taxon>Basidiomycota</taxon>
        <taxon>Agaricomycotina</taxon>
        <taxon>Agaricomycetes</taxon>
        <taxon>Agaricomycetidae</taxon>
        <taxon>Agaricales</taxon>
        <taxon>Tricholomatineae</taxon>
        <taxon>Lyophyllaceae</taxon>
        <taxon>Hypsizygus</taxon>
    </lineage>
</organism>